<reference evidence="1 2" key="1">
    <citation type="journal article" date="2016" name="Nat. Commun.">
        <title>Thousands of microbial genomes shed light on interconnected biogeochemical processes in an aquifer system.</title>
        <authorList>
            <person name="Anantharaman K."/>
            <person name="Brown C.T."/>
            <person name="Hug L.A."/>
            <person name="Sharon I."/>
            <person name="Castelle C.J."/>
            <person name="Probst A.J."/>
            <person name="Thomas B.C."/>
            <person name="Singh A."/>
            <person name="Wilkins M.J."/>
            <person name="Karaoz U."/>
            <person name="Brodie E.L."/>
            <person name="Williams K.H."/>
            <person name="Hubbard S.S."/>
            <person name="Banfield J.F."/>
        </authorList>
    </citation>
    <scope>NUCLEOTIDE SEQUENCE [LARGE SCALE GENOMIC DNA]</scope>
</reference>
<dbReference type="AlphaFoldDB" id="A0A1F5HAQ8"/>
<evidence type="ECO:0000313" key="2">
    <source>
        <dbReference type="Proteomes" id="UP000176751"/>
    </source>
</evidence>
<comment type="caution">
    <text evidence="1">The sequence shown here is derived from an EMBL/GenBank/DDBJ whole genome shotgun (WGS) entry which is preliminary data.</text>
</comment>
<dbReference type="EMBL" id="MFCA01000029">
    <property type="protein sequence ID" value="OGE01170.1"/>
    <property type="molecule type" value="Genomic_DNA"/>
</dbReference>
<sequence>MVRGVVSLLLLLITIIILALIFILANPFSASKNEATSPQKIQETQDVIDNYQQKSLERQTIEVE</sequence>
<proteinExistence type="predicted"/>
<accession>A0A1F5HAQ8</accession>
<dbReference type="STRING" id="1797737.A2196_00465"/>
<organism evidence="1 2">
    <name type="scientific">Candidatus Curtissbacteria bacterium RIFOXYA1_FULL_41_14</name>
    <dbReference type="NCBI Taxonomy" id="1797737"/>
    <lineage>
        <taxon>Bacteria</taxon>
        <taxon>Candidatus Curtissiibacteriota</taxon>
    </lineage>
</organism>
<name>A0A1F5HAQ8_9BACT</name>
<dbReference type="Proteomes" id="UP000176751">
    <property type="component" value="Unassembled WGS sequence"/>
</dbReference>
<protein>
    <submittedName>
        <fullName evidence="1">Uncharacterized protein</fullName>
    </submittedName>
</protein>
<gene>
    <name evidence="1" type="ORF">A2196_00465</name>
</gene>
<evidence type="ECO:0000313" key="1">
    <source>
        <dbReference type="EMBL" id="OGE01170.1"/>
    </source>
</evidence>